<dbReference type="InterPro" id="IPR007375">
    <property type="entry name" value="SoxG"/>
</dbReference>
<reference evidence="1 2" key="1">
    <citation type="submission" date="2019-06" db="EMBL/GenBank/DDBJ databases">
        <title>Enrichment of Autotrophic Halophilic Microorganisms from Red Sea Brine Pool Using Microbial Electrosynthesis System.</title>
        <authorList>
            <person name="Alqahtani M.F."/>
            <person name="Bajracharya S."/>
            <person name="Katuri K.P."/>
            <person name="Ali M."/>
            <person name="Saikaly P.E."/>
        </authorList>
    </citation>
    <scope>NUCLEOTIDE SEQUENCE [LARGE SCALE GENOMIC DNA]</scope>
    <source>
        <strain evidence="1">MES6</strain>
    </source>
</reference>
<proteinExistence type="predicted"/>
<organism evidence="1 2">
    <name type="scientific">Sediminimonas qiaohouensis</name>
    <dbReference type="NCBI Taxonomy" id="552061"/>
    <lineage>
        <taxon>Bacteria</taxon>
        <taxon>Pseudomonadati</taxon>
        <taxon>Pseudomonadota</taxon>
        <taxon>Alphaproteobacteria</taxon>
        <taxon>Rhodobacterales</taxon>
        <taxon>Roseobacteraceae</taxon>
        <taxon>Sediminimonas</taxon>
    </lineage>
</organism>
<name>A0A7C9LT75_9RHOB</name>
<sequence length="193" mass="19963">MSEAASALSGAAYEGGLVRVADAGLQGMVTLRGDLEAEAIRAAVREASGCDMPGQRAITAEGDAAVAWMAPDEVLIMGPHARAGDTCAALEAALQGQHHLAVNVSDARALFTVTGEDAAVREVLAKLAPVDLSPGAFGPGDFRRSRLAQVPGAFWTPQAGVMRVICFRSVAQYVFDLLCTSAAPGSRVGYFDT</sequence>
<gene>
    <name evidence="1" type="ORF">FH759_13410</name>
</gene>
<comment type="caution">
    <text evidence="1">The sequence shown here is derived from an EMBL/GenBank/DDBJ whole genome shotgun (WGS) entry which is preliminary data.</text>
</comment>
<dbReference type="SUPFAM" id="SSF103025">
    <property type="entry name" value="Folate-binding domain"/>
    <property type="match status" value="1"/>
</dbReference>
<dbReference type="Pfam" id="PF04268">
    <property type="entry name" value="SoxG"/>
    <property type="match status" value="1"/>
</dbReference>
<dbReference type="EMBL" id="VENJ01000021">
    <property type="protein sequence ID" value="MTJ05676.1"/>
    <property type="molecule type" value="Genomic_DNA"/>
</dbReference>
<accession>A0A7C9LT75</accession>
<dbReference type="InterPro" id="IPR027266">
    <property type="entry name" value="TrmE/GcvT-like"/>
</dbReference>
<protein>
    <submittedName>
        <fullName evidence="1">Sarcosine oxidase subunit gamma</fullName>
    </submittedName>
</protein>
<evidence type="ECO:0000313" key="2">
    <source>
        <dbReference type="Proteomes" id="UP000483078"/>
    </source>
</evidence>
<dbReference type="AlphaFoldDB" id="A0A7C9LT75"/>
<dbReference type="RefSeq" id="WP_273250560.1">
    <property type="nucleotide sequence ID" value="NZ_VENJ01000021.1"/>
</dbReference>
<dbReference type="Proteomes" id="UP000483078">
    <property type="component" value="Unassembled WGS sequence"/>
</dbReference>
<dbReference type="Gene3D" id="3.30.70.1520">
    <property type="entry name" value="Heterotetrameric sarcosine oxidase"/>
    <property type="match status" value="1"/>
</dbReference>
<dbReference type="Gene3D" id="3.30.1360.120">
    <property type="entry name" value="Probable tRNA modification gtpase trme, domain 1"/>
    <property type="match status" value="1"/>
</dbReference>
<evidence type="ECO:0000313" key="1">
    <source>
        <dbReference type="EMBL" id="MTJ05676.1"/>
    </source>
</evidence>